<dbReference type="Gene3D" id="3.40.50.2000">
    <property type="entry name" value="Glycogen Phosphorylase B"/>
    <property type="match status" value="2"/>
</dbReference>
<dbReference type="CDD" id="cd03801">
    <property type="entry name" value="GT4_PimA-like"/>
    <property type="match status" value="1"/>
</dbReference>
<dbReference type="Pfam" id="PF00534">
    <property type="entry name" value="Glycos_transf_1"/>
    <property type="match status" value="1"/>
</dbReference>
<dbReference type="SUPFAM" id="SSF53756">
    <property type="entry name" value="UDP-Glycosyltransferase/glycogen phosphorylase"/>
    <property type="match status" value="1"/>
</dbReference>
<gene>
    <name evidence="2" type="ORF">NVS89_18405</name>
</gene>
<dbReference type="GO" id="GO:0016757">
    <property type="term" value="F:glycosyltransferase activity"/>
    <property type="evidence" value="ECO:0007669"/>
    <property type="project" value="InterPro"/>
</dbReference>
<dbReference type="RefSeq" id="WP_258734215.1">
    <property type="nucleotide sequence ID" value="NZ_JANTHZ010000009.1"/>
</dbReference>
<name>A0A9X2T3F4_9HYPH</name>
<proteinExistence type="predicted"/>
<sequence>MLLVPSGEGRPAGASRIAIVLKGYPRLSETFIAQEILELERRGFAFDIWSLRHPTDRYRHPMHEAISARLFYLPEYLKDDPRRVLKGMVHAFRHLRWKPTLRVFLRDLRRDPSASRMRRIGQAFVLARELDPGIRHLHVHFLHTPASVTRYAALLTGRSFSFSAHAKDIWTTPEWERREKIAGARWGATCTADGWNELRRVSGPAGGRVELVYHGLDLARFPAPPAARRPADGSDPTDPVRLIAVGRAVTKKGLDTLVDALALLPASLGWRLVHIGTGPLVDALKAQAARLGIADRIEWRGSQAQGTVIEALREADLFVLPSRPGEDGDRDGLPNVLMEAATQELPIVSTRFAGVPEFIDDGVNGLLVPPGDAAALSEALAALIADPQRRRALGRAAHARLIADFTFDAGIDRLEALLRDPDRYAVPHPAEIAAEGEDAAESVAARP</sequence>
<dbReference type="InterPro" id="IPR001296">
    <property type="entry name" value="Glyco_trans_1"/>
</dbReference>
<evidence type="ECO:0000313" key="2">
    <source>
        <dbReference type="EMBL" id="MCS0497062.1"/>
    </source>
</evidence>
<dbReference type="PANTHER" id="PTHR12526:SF636">
    <property type="entry name" value="BLL3647 PROTEIN"/>
    <property type="match status" value="1"/>
</dbReference>
<evidence type="ECO:0000313" key="3">
    <source>
        <dbReference type="Proteomes" id="UP001151088"/>
    </source>
</evidence>
<dbReference type="EMBL" id="JANTHZ010000009">
    <property type="protein sequence ID" value="MCS0497062.1"/>
    <property type="molecule type" value="Genomic_DNA"/>
</dbReference>
<accession>A0A9X2T3F4</accession>
<reference evidence="2" key="1">
    <citation type="submission" date="2022-08" db="EMBL/GenBank/DDBJ databases">
        <authorList>
            <person name="Li F."/>
        </authorList>
    </citation>
    <scope>NUCLEOTIDE SEQUENCE</scope>
    <source>
        <strain evidence="2">MQZ15Z-1</strain>
    </source>
</reference>
<dbReference type="AlphaFoldDB" id="A0A9X2T3F4"/>
<keyword evidence="3" id="KW-1185">Reference proteome</keyword>
<organism evidence="2 3">
    <name type="scientific">Ancylobacter mangrovi</name>
    <dbReference type="NCBI Taxonomy" id="2972472"/>
    <lineage>
        <taxon>Bacteria</taxon>
        <taxon>Pseudomonadati</taxon>
        <taxon>Pseudomonadota</taxon>
        <taxon>Alphaproteobacteria</taxon>
        <taxon>Hyphomicrobiales</taxon>
        <taxon>Xanthobacteraceae</taxon>
        <taxon>Ancylobacter</taxon>
    </lineage>
</organism>
<protein>
    <submittedName>
        <fullName evidence="2">Glycosyltransferase family 4 protein</fullName>
    </submittedName>
</protein>
<dbReference type="Proteomes" id="UP001151088">
    <property type="component" value="Unassembled WGS sequence"/>
</dbReference>
<feature type="domain" description="Glycosyl transferase family 1" evidence="1">
    <location>
        <begin position="236"/>
        <end position="398"/>
    </location>
</feature>
<dbReference type="PANTHER" id="PTHR12526">
    <property type="entry name" value="GLYCOSYLTRANSFERASE"/>
    <property type="match status" value="1"/>
</dbReference>
<comment type="caution">
    <text evidence="2">The sequence shown here is derived from an EMBL/GenBank/DDBJ whole genome shotgun (WGS) entry which is preliminary data.</text>
</comment>
<evidence type="ECO:0000259" key="1">
    <source>
        <dbReference type="Pfam" id="PF00534"/>
    </source>
</evidence>